<gene>
    <name evidence="1" type="ORF">ARMGADRAFT_13624</name>
</gene>
<sequence>MRQELGPMFRIWNMSWETHCIRHQSLLHFPWSPIQIWPTRQIVCMNLPEHFRGSECGMRPSEAVQSWVSSRHFTGHPIFNSRRTCGNRTCTTSALWLEYTWDCEVSGSVYHWLDLDIFILVRRCSICTHLGHAYLSSVLFRTHVWRKQGAKKG</sequence>
<reference evidence="2" key="1">
    <citation type="journal article" date="2017" name="Nat. Ecol. Evol.">
        <title>Genome expansion and lineage-specific genetic innovations in the forest pathogenic fungi Armillaria.</title>
        <authorList>
            <person name="Sipos G."/>
            <person name="Prasanna A.N."/>
            <person name="Walter M.C."/>
            <person name="O'Connor E."/>
            <person name="Balint B."/>
            <person name="Krizsan K."/>
            <person name="Kiss B."/>
            <person name="Hess J."/>
            <person name="Varga T."/>
            <person name="Slot J."/>
            <person name="Riley R."/>
            <person name="Boka B."/>
            <person name="Rigling D."/>
            <person name="Barry K."/>
            <person name="Lee J."/>
            <person name="Mihaltcheva S."/>
            <person name="LaButti K."/>
            <person name="Lipzen A."/>
            <person name="Waldron R."/>
            <person name="Moloney N.M."/>
            <person name="Sperisen C."/>
            <person name="Kredics L."/>
            <person name="Vagvoelgyi C."/>
            <person name="Patrignani A."/>
            <person name="Fitzpatrick D."/>
            <person name="Nagy I."/>
            <person name="Doyle S."/>
            <person name="Anderson J.B."/>
            <person name="Grigoriev I.V."/>
            <person name="Gueldener U."/>
            <person name="Muensterkoetter M."/>
            <person name="Nagy L.G."/>
        </authorList>
    </citation>
    <scope>NUCLEOTIDE SEQUENCE [LARGE SCALE GENOMIC DNA]</scope>
    <source>
        <strain evidence="2">Ar21-2</strain>
    </source>
</reference>
<evidence type="ECO:0000313" key="2">
    <source>
        <dbReference type="Proteomes" id="UP000217790"/>
    </source>
</evidence>
<dbReference type="EMBL" id="KZ293644">
    <property type="protein sequence ID" value="PBL03379.1"/>
    <property type="molecule type" value="Genomic_DNA"/>
</dbReference>
<evidence type="ECO:0000313" key="1">
    <source>
        <dbReference type="EMBL" id="PBL03379.1"/>
    </source>
</evidence>
<keyword evidence="2" id="KW-1185">Reference proteome</keyword>
<accession>A0A2H3EL28</accession>
<dbReference type="InParanoid" id="A0A2H3EL28"/>
<dbReference type="AlphaFoldDB" id="A0A2H3EL28"/>
<proteinExistence type="predicted"/>
<dbReference type="Proteomes" id="UP000217790">
    <property type="component" value="Unassembled WGS sequence"/>
</dbReference>
<name>A0A2H3EL28_ARMGA</name>
<organism evidence="1 2">
    <name type="scientific">Armillaria gallica</name>
    <name type="common">Bulbous honey fungus</name>
    <name type="synonym">Armillaria bulbosa</name>
    <dbReference type="NCBI Taxonomy" id="47427"/>
    <lineage>
        <taxon>Eukaryota</taxon>
        <taxon>Fungi</taxon>
        <taxon>Dikarya</taxon>
        <taxon>Basidiomycota</taxon>
        <taxon>Agaricomycotina</taxon>
        <taxon>Agaricomycetes</taxon>
        <taxon>Agaricomycetidae</taxon>
        <taxon>Agaricales</taxon>
        <taxon>Marasmiineae</taxon>
        <taxon>Physalacriaceae</taxon>
        <taxon>Armillaria</taxon>
    </lineage>
</organism>
<protein>
    <submittedName>
        <fullName evidence="1">Uncharacterized protein</fullName>
    </submittedName>
</protein>